<sequence length="106" mass="12050">MTDKMREEFEASVLSEYPNQNMGKFATGEYQSTTIEHCWWAWKKSREVLVIELPEPYAVVGDYAACGGGRSVWDVEYSKKIDDRMCAKTPVYDRASLEAAGVRVKS</sequence>
<organism evidence="1 2">
    <name type="scientific">Pseudomonas helleri</name>
    <dbReference type="NCBI Taxonomy" id="1608996"/>
    <lineage>
        <taxon>Bacteria</taxon>
        <taxon>Pseudomonadati</taxon>
        <taxon>Pseudomonadota</taxon>
        <taxon>Gammaproteobacteria</taxon>
        <taxon>Pseudomonadales</taxon>
        <taxon>Pseudomonadaceae</taxon>
        <taxon>Pseudomonas</taxon>
    </lineage>
</organism>
<accession>A0A7X2CDV5</accession>
<protein>
    <submittedName>
        <fullName evidence="1">Uncharacterized protein</fullName>
    </submittedName>
</protein>
<dbReference type="RefSeq" id="WP_153379144.1">
    <property type="nucleotide sequence ID" value="NZ_WIVW01000013.1"/>
</dbReference>
<dbReference type="Proteomes" id="UP000437970">
    <property type="component" value="Unassembled WGS sequence"/>
</dbReference>
<dbReference type="InterPro" id="IPR058601">
    <property type="entry name" value="Phage_phiTE_015-like"/>
</dbReference>
<gene>
    <name evidence="1" type="ORF">GHO29_12270</name>
</gene>
<evidence type="ECO:0000313" key="2">
    <source>
        <dbReference type="Proteomes" id="UP000437970"/>
    </source>
</evidence>
<reference evidence="1 2" key="1">
    <citation type="submission" date="2019-10" db="EMBL/GenBank/DDBJ databases">
        <title>Evaluation of single-gene subtyping targets for Pseudomonas.</title>
        <authorList>
            <person name="Reichler S.J."/>
            <person name="Orsi R.H."/>
            <person name="Wiedmann M."/>
            <person name="Martin N.H."/>
            <person name="Murphy S.I."/>
        </authorList>
    </citation>
    <scope>NUCLEOTIDE SEQUENCE [LARGE SCALE GENOMIC DNA]</scope>
    <source>
        <strain evidence="1 2">FSL R10-1984</strain>
    </source>
</reference>
<name>A0A7X2CDV5_9PSED</name>
<comment type="caution">
    <text evidence="1">The sequence shown here is derived from an EMBL/GenBank/DDBJ whole genome shotgun (WGS) entry which is preliminary data.</text>
</comment>
<dbReference type="AlphaFoldDB" id="A0A7X2CDV5"/>
<evidence type="ECO:0000313" key="1">
    <source>
        <dbReference type="EMBL" id="MQU27261.1"/>
    </source>
</evidence>
<dbReference type="EMBL" id="WIVW01000013">
    <property type="protein sequence ID" value="MQU27261.1"/>
    <property type="molecule type" value="Genomic_DNA"/>
</dbReference>
<proteinExistence type="predicted"/>
<dbReference type="Pfam" id="PF26207">
    <property type="entry name" value="Phage_phiTE_015"/>
    <property type="match status" value="1"/>
</dbReference>